<dbReference type="EMBL" id="MZ398135">
    <property type="protein sequence ID" value="QXP45206.1"/>
    <property type="molecule type" value="Genomic_DNA"/>
</dbReference>
<protein>
    <submittedName>
        <fullName evidence="1">Uncharacterized protein</fullName>
    </submittedName>
</protein>
<evidence type="ECO:0000313" key="1">
    <source>
        <dbReference type="EMBL" id="QXP45206.1"/>
    </source>
</evidence>
<keyword evidence="2" id="KW-1185">Reference proteome</keyword>
<dbReference type="Proteomes" id="UP000827445">
    <property type="component" value="Segment"/>
</dbReference>
<name>A0AAE7VHP3_9CAUD</name>
<accession>A0AAE7VHP3</accession>
<reference evidence="1 2" key="1">
    <citation type="journal article" date="2021" name="Microbiol. Resour. Announc.">
        <title>Genome Sequences of Bacteriophages cd2, cd3, and cd4, which Specifically Target Carnobacterium divergens.</title>
        <authorList>
            <person name="Zhang P."/>
            <person name="Britton A.P."/>
            <person name="Visser K.A."/>
            <person name="Welke C.A."/>
            <person name="Wassink H."/>
            <person name="Prins E."/>
            <person name="Yang X."/>
            <person name="Martin-Visscher L.A."/>
        </authorList>
    </citation>
    <scope>NUCLEOTIDE SEQUENCE [LARGE SCALE GENOMIC DNA]</scope>
    <source>
        <strain evidence="2">cd2</strain>
    </source>
</reference>
<proteinExistence type="predicted"/>
<sequence>MLLGIKQNSLIKFKLDSAQVGNHEVVLNFGVECKI</sequence>
<organism evidence="1 2">
    <name type="scientific">Carnobacterium phage cd2</name>
    <dbReference type="NCBI Taxonomy" id="2849244"/>
    <lineage>
        <taxon>Viruses</taxon>
        <taxon>Duplodnaviria</taxon>
        <taxon>Heunggongvirae</taxon>
        <taxon>Uroviricota</taxon>
        <taxon>Caudoviricetes</taxon>
        <taxon>Carnodivirus</taxon>
        <taxon>Carnodivirus cd2-like</taxon>
    </lineage>
</organism>
<evidence type="ECO:0000313" key="2">
    <source>
        <dbReference type="Proteomes" id="UP000827445"/>
    </source>
</evidence>
<gene>
    <name evidence="1" type="ORF">cd2_080</name>
</gene>